<feature type="domain" description="Fibronectin type-III" evidence="4">
    <location>
        <begin position="1158"/>
        <end position="1237"/>
    </location>
</feature>
<dbReference type="Gene3D" id="2.60.40.2030">
    <property type="match status" value="2"/>
</dbReference>
<comment type="caution">
    <text evidence="5">The sequence shown here is derived from an EMBL/GenBank/DDBJ whole genome shotgun (WGS) entry which is preliminary data.</text>
</comment>
<dbReference type="Proteomes" id="UP000198211">
    <property type="component" value="Unassembled WGS sequence"/>
</dbReference>
<dbReference type="InterPro" id="IPR003961">
    <property type="entry name" value="FN3_dom"/>
</dbReference>
<feature type="domain" description="Fibronectin type-III" evidence="4">
    <location>
        <begin position="540"/>
        <end position="628"/>
    </location>
</feature>
<dbReference type="InterPro" id="IPR036116">
    <property type="entry name" value="FN3_sf"/>
</dbReference>
<dbReference type="InterPro" id="IPR003644">
    <property type="entry name" value="Calx_beta"/>
</dbReference>
<dbReference type="PROSITE" id="PS50853">
    <property type="entry name" value="FN3"/>
    <property type="match status" value="10"/>
</dbReference>
<evidence type="ECO:0000256" key="2">
    <source>
        <dbReference type="ARBA" id="ARBA00022737"/>
    </source>
</evidence>
<dbReference type="SUPFAM" id="SSF141072">
    <property type="entry name" value="CalX-like"/>
    <property type="match status" value="2"/>
</dbReference>
<dbReference type="GO" id="GO:0016020">
    <property type="term" value="C:membrane"/>
    <property type="evidence" value="ECO:0007669"/>
    <property type="project" value="InterPro"/>
</dbReference>
<feature type="domain" description="Fibronectin type-III" evidence="4">
    <location>
        <begin position="252"/>
        <end position="346"/>
    </location>
</feature>
<evidence type="ECO:0000313" key="5">
    <source>
        <dbReference type="EMBL" id="OWZ22855.1"/>
    </source>
</evidence>
<sequence>MVTRDIDGKPLPPLTTYRFKALALQADVVCDTLTEDELESDVVNTMTEVATVPAPPTRPALVLVSGCTASITATPPDDLGGTDVTGMIIGVFLSTGDLYQTFEVALHPGEITVRNLLAHTNYSVKAALTTASEDYGFGESLKFSTKNPTLPGKLSLIQVRNIGSSSVLVEWEGPDDTGGGEISDGSWSLSEVVYDDRTSLIRTILISNISANTEYAFSVKAYNFRTLCRPDEDVTPSRELHLTTQDASVPSQPKNIRTVQVTGGTITLAWDSPRSSGGEPLQWYHIKGGVQHSELQVMANVSATAPTVRRLYGFIASTSYQFVIAGENARGYGLYSASLNVTTTQTSAPGPPKSLRQISSFSGGTVVLAWETPEDSGGAKVQQYNIFRNDNPVGVVIAIDGTTTFQDHSNILAETNYEYSVFASNDVVSGSDAATFVARSNVASVPASPSCTVQPGGGFLLVNLLASPDTGGVPLIRFELTILRGTVIVYRYYTSESSFTVNGLYADIQYSILILTVNGIGKSDSNTVTATTTSATVPDKMGIPTLLQTTGGRLRFGVAPPANFGGSDIVDYRFYVNETSSDVVKMSATEYDLVGLTALTFYSVAVSAMNYIGESEQSDPLIVTTYDFTAPGIVWDLSVTFKTYEVIDLGWKLPQDTGGAATALEYEIEFRSSTDNINRVSSFSNVVTLTGLDPSTMYTIQVRATNLAGEGLWSSSLTVTTDPVSPGVINFASSAVNVSEGNGSVSLTLLRSMGGFMPAKCTYSTHDGTALAGTQYAQTSGEIYFERGSNSQQIVIEIINNDAADDPDKYFSVSIQQYDGDFGTIGNISTATVTIVDDGDAGVIAFGQARYLVSESMATLSVTIVRKLKFSGNNTIAVDIVDTSANAVEGVDFKILSKTVVFAAQQRQETISVTIFNDSTYQAQKVFKLKLRVISGRIAIDDSGAITTIEIVDDGDVSPPGLPTAIQVVALSGGTVKLSWLAPEYLGAKNVTALSYIARVVEVQTGSTRDHLVKSFSSIIGRLTARTAYQTSIAANNSYFIGEYTPPVSILMGAPTPPSRPRDVKVLSQTGGMALFSWKAPFNFGGANISNYRVNVSTSIDMNLVGSFISNNNTVSTNNLSPLTSYNATVEAIHTDGLVGEASTPIVFKTTAASIPGKPSSLVITKATGGALLVNITPPLDLGGVPILNYTLLITSAQYPNVFRQVYQGASSSFYATRLTFSTTYKLQFKVTNNVVS</sequence>
<feature type="domain" description="Fibronectin type-III" evidence="4">
    <location>
        <begin position="445"/>
        <end position="539"/>
    </location>
</feature>
<evidence type="ECO:0000313" key="6">
    <source>
        <dbReference type="Proteomes" id="UP000198211"/>
    </source>
</evidence>
<keyword evidence="6" id="KW-1185">Reference proteome</keyword>
<dbReference type="InterPro" id="IPR013783">
    <property type="entry name" value="Ig-like_fold"/>
</dbReference>
<dbReference type="SMART" id="SM00237">
    <property type="entry name" value="Calx_beta"/>
    <property type="match status" value="2"/>
</dbReference>
<proteinExistence type="predicted"/>
<keyword evidence="1" id="KW-0732">Signal</keyword>
<dbReference type="Gene3D" id="2.60.40.10">
    <property type="entry name" value="Immunoglobulins"/>
    <property type="match status" value="9"/>
</dbReference>
<feature type="domain" description="Fibronectin type-III" evidence="4">
    <location>
        <begin position="962"/>
        <end position="1059"/>
    </location>
</feature>
<feature type="domain" description="Fibronectin type-III" evidence="4">
    <location>
        <begin position="1060"/>
        <end position="1153"/>
    </location>
</feature>
<feature type="domain" description="Fibronectin type-III" evidence="4">
    <location>
        <begin position="150"/>
        <end position="247"/>
    </location>
</feature>
<dbReference type="STRING" id="4795.A0A225WYH9"/>
<dbReference type="InterPro" id="IPR038081">
    <property type="entry name" value="CalX-like_sf"/>
</dbReference>
<feature type="domain" description="Fibronectin type-III" evidence="4">
    <location>
        <begin position="630"/>
        <end position="724"/>
    </location>
</feature>
<gene>
    <name evidence="5" type="ORF">PHMEG_0002377</name>
</gene>
<dbReference type="CDD" id="cd00063">
    <property type="entry name" value="FN3"/>
    <property type="match status" value="6"/>
</dbReference>
<dbReference type="AlphaFoldDB" id="A0A225WYH9"/>
<feature type="domain" description="Fibronectin type-III" evidence="4">
    <location>
        <begin position="351"/>
        <end position="443"/>
    </location>
</feature>
<dbReference type="SMART" id="SM00060">
    <property type="entry name" value="FN3"/>
    <property type="match status" value="10"/>
</dbReference>
<accession>A0A225WYH9</accession>
<dbReference type="OrthoDB" id="418484at2759"/>
<dbReference type="PANTHER" id="PTHR13817:SF73">
    <property type="entry name" value="FIBRONECTIN TYPE-III DOMAIN-CONTAINING PROTEIN"/>
    <property type="match status" value="1"/>
</dbReference>
<dbReference type="Pfam" id="PF03160">
    <property type="entry name" value="Calx-beta"/>
    <property type="match status" value="1"/>
</dbReference>
<dbReference type="InterPro" id="IPR050964">
    <property type="entry name" value="Striated_Muscle_Regulatory"/>
</dbReference>
<dbReference type="Pfam" id="PF00041">
    <property type="entry name" value="fn3"/>
    <property type="match status" value="3"/>
</dbReference>
<evidence type="ECO:0000256" key="3">
    <source>
        <dbReference type="ARBA" id="ARBA00022837"/>
    </source>
</evidence>
<name>A0A225WYH9_9STRA</name>
<evidence type="ECO:0000259" key="4">
    <source>
        <dbReference type="PROSITE" id="PS50853"/>
    </source>
</evidence>
<reference evidence="6" key="1">
    <citation type="submission" date="2017-03" db="EMBL/GenBank/DDBJ databases">
        <title>Phytopthora megakarya and P. palmivora, two closely related causual agents of cacao black pod achieved similar genome size and gene model numbers by different mechanisms.</title>
        <authorList>
            <person name="Ali S."/>
            <person name="Shao J."/>
            <person name="Larry D.J."/>
            <person name="Kronmiller B."/>
            <person name="Shen D."/>
            <person name="Strem M.D."/>
            <person name="Melnick R.L."/>
            <person name="Guiltinan M.J."/>
            <person name="Tyler B.M."/>
            <person name="Meinhardt L.W."/>
            <person name="Bailey B.A."/>
        </authorList>
    </citation>
    <scope>NUCLEOTIDE SEQUENCE [LARGE SCALE GENOMIC DNA]</scope>
    <source>
        <strain evidence="6">zdho120</strain>
    </source>
</reference>
<dbReference type="GO" id="GO:0007154">
    <property type="term" value="P:cell communication"/>
    <property type="evidence" value="ECO:0007669"/>
    <property type="project" value="InterPro"/>
</dbReference>
<dbReference type="PANTHER" id="PTHR13817">
    <property type="entry name" value="TITIN"/>
    <property type="match status" value="1"/>
</dbReference>
<dbReference type="EMBL" id="NBNE01000104">
    <property type="protein sequence ID" value="OWZ22855.1"/>
    <property type="molecule type" value="Genomic_DNA"/>
</dbReference>
<feature type="domain" description="Fibronectin type-III" evidence="4">
    <location>
        <begin position="55"/>
        <end position="148"/>
    </location>
</feature>
<protein>
    <recommendedName>
        <fullName evidence="4">Fibronectin type-III domain-containing protein</fullName>
    </recommendedName>
</protein>
<keyword evidence="3" id="KW-0106">Calcium</keyword>
<organism evidence="5 6">
    <name type="scientific">Phytophthora megakarya</name>
    <dbReference type="NCBI Taxonomy" id="4795"/>
    <lineage>
        <taxon>Eukaryota</taxon>
        <taxon>Sar</taxon>
        <taxon>Stramenopiles</taxon>
        <taxon>Oomycota</taxon>
        <taxon>Peronosporomycetes</taxon>
        <taxon>Peronosporales</taxon>
        <taxon>Peronosporaceae</taxon>
        <taxon>Phytophthora</taxon>
    </lineage>
</organism>
<keyword evidence="2" id="KW-0677">Repeat</keyword>
<evidence type="ECO:0000256" key="1">
    <source>
        <dbReference type="ARBA" id="ARBA00022729"/>
    </source>
</evidence>
<dbReference type="SUPFAM" id="SSF49265">
    <property type="entry name" value="Fibronectin type III"/>
    <property type="match status" value="6"/>
</dbReference>